<feature type="compositionally biased region" description="Basic residues" evidence="8">
    <location>
        <begin position="158"/>
        <end position="169"/>
    </location>
</feature>
<dbReference type="InterPro" id="IPR030400">
    <property type="entry name" value="Sedolisin_dom"/>
</dbReference>
<keyword evidence="4 7" id="KW-0720">Serine protease</keyword>
<evidence type="ECO:0000256" key="2">
    <source>
        <dbReference type="ARBA" id="ARBA00022723"/>
    </source>
</evidence>
<keyword evidence="2 7" id="KW-0479">Metal-binding</keyword>
<accession>A0ABS8XK08</accession>
<feature type="binding site" evidence="7">
    <location>
        <position position="497"/>
    </location>
    <ligand>
        <name>Ca(2+)</name>
        <dbReference type="ChEBI" id="CHEBI:29108"/>
    </ligand>
</feature>
<dbReference type="SUPFAM" id="SSF54897">
    <property type="entry name" value="Protease propeptides/inhibitors"/>
    <property type="match status" value="1"/>
</dbReference>
<keyword evidence="3 7" id="KW-0378">Hydrolase</keyword>
<feature type="domain" description="Peptidase S53" evidence="9">
    <location>
        <begin position="190"/>
        <end position="532"/>
    </location>
</feature>
<dbReference type="Pfam" id="PF00082">
    <property type="entry name" value="Peptidase_S8"/>
    <property type="match status" value="1"/>
</dbReference>
<comment type="cofactor">
    <cofactor evidence="7">
        <name>Ca(2+)</name>
        <dbReference type="ChEBI" id="CHEBI:29108"/>
    </cofactor>
    <text evidence="7">Binds 1 Ca(2+) ion per subunit.</text>
</comment>
<protein>
    <submittedName>
        <fullName evidence="10">S53 family peptidase</fullName>
    </submittedName>
</protein>
<dbReference type="InterPro" id="IPR015366">
    <property type="entry name" value="S53_propep"/>
</dbReference>
<keyword evidence="6" id="KW-0865">Zymogen</keyword>
<dbReference type="SUPFAM" id="SSF52743">
    <property type="entry name" value="Subtilisin-like"/>
    <property type="match status" value="1"/>
</dbReference>
<feature type="region of interest" description="Disordered" evidence="8">
    <location>
        <begin position="156"/>
        <end position="189"/>
    </location>
</feature>
<comment type="caution">
    <text evidence="10">The sequence shown here is derived from an EMBL/GenBank/DDBJ whole genome shotgun (WGS) entry which is preliminary data.</text>
</comment>
<keyword evidence="1 7" id="KW-0645">Protease</keyword>
<keyword evidence="5 7" id="KW-0106">Calcium</keyword>
<dbReference type="Proteomes" id="UP001201463">
    <property type="component" value="Unassembled WGS sequence"/>
</dbReference>
<feature type="binding site" evidence="7">
    <location>
        <position position="510"/>
    </location>
    <ligand>
        <name>Ca(2+)</name>
        <dbReference type="ChEBI" id="CHEBI:29108"/>
    </ligand>
</feature>
<gene>
    <name evidence="10" type="ORF">LXT12_19145</name>
</gene>
<feature type="active site" description="Charge relay system" evidence="7">
    <location>
        <position position="453"/>
    </location>
</feature>
<dbReference type="Gene3D" id="3.40.50.200">
    <property type="entry name" value="Peptidase S8/S53 domain"/>
    <property type="match status" value="1"/>
</dbReference>
<evidence type="ECO:0000256" key="8">
    <source>
        <dbReference type="SAM" id="MobiDB-lite"/>
    </source>
</evidence>
<dbReference type="InterPro" id="IPR050819">
    <property type="entry name" value="Tripeptidyl-peptidase_I"/>
</dbReference>
<name>A0ABS8XK08_9BURK</name>
<dbReference type="RefSeq" id="WP_233393890.1">
    <property type="nucleotide sequence ID" value="NZ_JAJTWT010000008.1"/>
</dbReference>
<feature type="binding site" evidence="7">
    <location>
        <position position="512"/>
    </location>
    <ligand>
        <name>Ca(2+)</name>
        <dbReference type="ChEBI" id="CHEBI:29108"/>
    </ligand>
</feature>
<dbReference type="PROSITE" id="PS51695">
    <property type="entry name" value="SEDOLISIN"/>
    <property type="match status" value="1"/>
</dbReference>
<evidence type="ECO:0000256" key="3">
    <source>
        <dbReference type="ARBA" id="ARBA00022801"/>
    </source>
</evidence>
<sequence length="532" mass="55759">MSRKLFHDSVLELPPQPGLTATGFNVHAAEAPHHDEVMQVHFSLSPDGQANEDLEARVEKGETVPLAELNARYGMSKQQVEPLLEWLKKQHFAVTSVSPDHTSVYASAKAGDVAKALQVELVRVTSDGITYTSARNAPSLPDSVAANVRAIGGLQPHRQARKHARRCPPLRRPADGSDTQAKTHAAQPPGYRPAQLLKAYGADGLHLSGKGQTIAIIIDAPPKASDMASFWQICGIAADAKRLTVVNVNEVELPPPSGEETLDAQWASGIATGAKVTIYATGSLAFTDIDKALDRVLLDAASDPGLRQVSMSLGLGEAYMAPGEVKTEHAKFLRLAAAGINVFVSSGDAGSNPDSTGHNAGGPLQAEYESSDPCVIGVGGTTLKLAANGNVAKEVGWRSGGGGKSRYFKRPAWQKVAGGGTTRQVPDVSLTADPNYGGLVVLDGSPAAYGGTSWSAPAWAGFCALINEARVTAGKKPLPFLNPLIYRLQGTDAFRDITAGSNGAYDATTGYDMVTGLGVPNVKALITHLNGV</sequence>
<dbReference type="PANTHER" id="PTHR14218">
    <property type="entry name" value="PROTEASE S8 TRIPEPTIDYL PEPTIDASE I CLN2"/>
    <property type="match status" value="1"/>
</dbReference>
<feature type="active site" description="Charge relay system" evidence="7">
    <location>
        <position position="259"/>
    </location>
</feature>
<evidence type="ECO:0000256" key="5">
    <source>
        <dbReference type="ARBA" id="ARBA00022837"/>
    </source>
</evidence>
<dbReference type="InterPro" id="IPR000209">
    <property type="entry name" value="Peptidase_S8/S53_dom"/>
</dbReference>
<evidence type="ECO:0000256" key="6">
    <source>
        <dbReference type="ARBA" id="ARBA00023145"/>
    </source>
</evidence>
<evidence type="ECO:0000256" key="4">
    <source>
        <dbReference type="ARBA" id="ARBA00022825"/>
    </source>
</evidence>
<evidence type="ECO:0000256" key="1">
    <source>
        <dbReference type="ARBA" id="ARBA00022670"/>
    </source>
</evidence>
<dbReference type="Pfam" id="PF09286">
    <property type="entry name" value="Pro-kuma_activ"/>
    <property type="match status" value="1"/>
</dbReference>
<dbReference type="InterPro" id="IPR036852">
    <property type="entry name" value="Peptidase_S8/S53_dom_sf"/>
</dbReference>
<feature type="binding site" evidence="7">
    <location>
        <position position="496"/>
    </location>
    <ligand>
        <name>Ca(2+)</name>
        <dbReference type="ChEBI" id="CHEBI:29108"/>
    </ligand>
</feature>
<dbReference type="PANTHER" id="PTHR14218:SF15">
    <property type="entry name" value="TRIPEPTIDYL-PEPTIDASE 1"/>
    <property type="match status" value="1"/>
</dbReference>
<evidence type="ECO:0000313" key="10">
    <source>
        <dbReference type="EMBL" id="MCE4539373.1"/>
    </source>
</evidence>
<dbReference type="EMBL" id="JAJTWT010000008">
    <property type="protein sequence ID" value="MCE4539373.1"/>
    <property type="molecule type" value="Genomic_DNA"/>
</dbReference>
<reference evidence="10 11" key="1">
    <citation type="submission" date="2021-12" db="EMBL/GenBank/DDBJ databases">
        <title>Genome seq of p7.</title>
        <authorList>
            <person name="Seo T."/>
        </authorList>
    </citation>
    <scope>NUCLEOTIDE SEQUENCE [LARGE SCALE GENOMIC DNA]</scope>
    <source>
        <strain evidence="10 11">P7</strain>
    </source>
</reference>
<evidence type="ECO:0000313" key="11">
    <source>
        <dbReference type="Proteomes" id="UP001201463"/>
    </source>
</evidence>
<proteinExistence type="predicted"/>
<keyword evidence="11" id="KW-1185">Reference proteome</keyword>
<organism evidence="10 11">
    <name type="scientific">Pelomonas caseinilytica</name>
    <dbReference type="NCBI Taxonomy" id="2906763"/>
    <lineage>
        <taxon>Bacteria</taxon>
        <taxon>Pseudomonadati</taxon>
        <taxon>Pseudomonadota</taxon>
        <taxon>Betaproteobacteria</taxon>
        <taxon>Burkholderiales</taxon>
        <taxon>Sphaerotilaceae</taxon>
        <taxon>Roseateles</taxon>
    </lineage>
</organism>
<evidence type="ECO:0000256" key="7">
    <source>
        <dbReference type="PROSITE-ProRule" id="PRU01032"/>
    </source>
</evidence>
<evidence type="ECO:0000259" key="9">
    <source>
        <dbReference type="PROSITE" id="PS51695"/>
    </source>
</evidence>
<dbReference type="SMART" id="SM00944">
    <property type="entry name" value="Pro-kuma_activ"/>
    <property type="match status" value="1"/>
</dbReference>
<dbReference type="CDD" id="cd04056">
    <property type="entry name" value="Peptidases_S53"/>
    <property type="match status" value="1"/>
</dbReference>
<feature type="active site" description="Charge relay system" evidence="7">
    <location>
        <position position="263"/>
    </location>
</feature>